<accession>A0ABS1DCY6</accession>
<dbReference type="PANTHER" id="PTHR32089">
    <property type="entry name" value="METHYL-ACCEPTING CHEMOTAXIS PROTEIN MCPB"/>
    <property type="match status" value="1"/>
</dbReference>
<dbReference type="RefSeq" id="WP_200339972.1">
    <property type="nucleotide sequence ID" value="NZ_NRRL01000012.1"/>
</dbReference>
<dbReference type="SUPFAM" id="SSF58104">
    <property type="entry name" value="Methyl-accepting chemotaxis protein (MCP) signaling domain"/>
    <property type="match status" value="1"/>
</dbReference>
<dbReference type="PROSITE" id="PS50111">
    <property type="entry name" value="CHEMOTAXIS_TRANSDUC_2"/>
    <property type="match status" value="1"/>
</dbReference>
<evidence type="ECO:0000256" key="2">
    <source>
        <dbReference type="PROSITE-ProRule" id="PRU00284"/>
    </source>
</evidence>
<keyword evidence="5" id="KW-1185">Reference proteome</keyword>
<evidence type="ECO:0000313" key="4">
    <source>
        <dbReference type="EMBL" id="MBK1667811.1"/>
    </source>
</evidence>
<dbReference type="Pfam" id="PF00015">
    <property type="entry name" value="MCPsignal"/>
    <property type="match status" value="1"/>
</dbReference>
<organism evidence="4 5">
    <name type="scientific">Rhodovibrio sodomensis</name>
    <dbReference type="NCBI Taxonomy" id="1088"/>
    <lineage>
        <taxon>Bacteria</taxon>
        <taxon>Pseudomonadati</taxon>
        <taxon>Pseudomonadota</taxon>
        <taxon>Alphaproteobacteria</taxon>
        <taxon>Rhodospirillales</taxon>
        <taxon>Rhodovibrionaceae</taxon>
        <taxon>Rhodovibrio</taxon>
    </lineage>
</organism>
<protein>
    <submittedName>
        <fullName evidence="4">Chemotaxis protein</fullName>
    </submittedName>
</protein>
<gene>
    <name evidence="4" type="ORF">CKO28_07155</name>
</gene>
<dbReference type="PANTHER" id="PTHR32089:SF112">
    <property type="entry name" value="LYSOZYME-LIKE PROTEIN-RELATED"/>
    <property type="match status" value="1"/>
</dbReference>
<reference evidence="4 5" key="1">
    <citation type="journal article" date="2020" name="Microorganisms">
        <title>Osmotic Adaptation and Compatible Solute Biosynthesis of Phototrophic Bacteria as Revealed from Genome Analyses.</title>
        <authorList>
            <person name="Imhoff J.F."/>
            <person name="Rahn T."/>
            <person name="Kunzel S."/>
            <person name="Keller A."/>
            <person name="Neulinger S.C."/>
        </authorList>
    </citation>
    <scope>NUCLEOTIDE SEQUENCE [LARGE SCALE GENOMIC DNA]</scope>
    <source>
        <strain evidence="4 5">DSM 9895</strain>
    </source>
</reference>
<dbReference type="Gene3D" id="1.10.287.950">
    <property type="entry name" value="Methyl-accepting chemotaxis protein"/>
    <property type="match status" value="1"/>
</dbReference>
<dbReference type="EMBL" id="NRRL01000012">
    <property type="protein sequence ID" value="MBK1667811.1"/>
    <property type="molecule type" value="Genomic_DNA"/>
</dbReference>
<keyword evidence="1 2" id="KW-0807">Transducer</keyword>
<evidence type="ECO:0000259" key="3">
    <source>
        <dbReference type="PROSITE" id="PS50111"/>
    </source>
</evidence>
<dbReference type="InterPro" id="IPR004089">
    <property type="entry name" value="MCPsignal_dom"/>
</dbReference>
<feature type="domain" description="Methyl-accepting transducer" evidence="3">
    <location>
        <begin position="22"/>
        <end position="258"/>
    </location>
</feature>
<evidence type="ECO:0000313" key="5">
    <source>
        <dbReference type="Proteomes" id="UP001296873"/>
    </source>
</evidence>
<dbReference type="Proteomes" id="UP001296873">
    <property type="component" value="Unassembled WGS sequence"/>
</dbReference>
<evidence type="ECO:0000256" key="1">
    <source>
        <dbReference type="ARBA" id="ARBA00023224"/>
    </source>
</evidence>
<sequence length="466" mass="50041">MTEQTARDAARDLEILQKLAEESGGLGIEVADVAGGIDDLSKALATQSEELHALRDSVDQVSQANAKIAESARASRGTAEQAAGEVENSRGTVESSLSDIHDLVEAVTVIQQQLNGLQDALAKVGEVAEGINAIAKQTNLLALNATIEAARAGEAGKGFAVVAQEVKQLAGQTSRATGQIDETLKDLTDQATRLIGQGEESTKRAEAVRSGTQTIGQVIDTVAGAMSTMQGGVGEIAEAAETIETRCGGLLESATTLSDQVDATSKTMRQSRDRTQNLTLASQRVVALTAQTDVETVDTKFINQVKELAGRVGDLFEAAVRDGKLTQGQLFDRDYKPIPGTDPQQVMTGFTEFCDRVLPEIQEPMLQFDPKVVFCACVDTNGYLPTHNKKFAKPQGKDPVWNAANSRNRRIFDDRVGLSAGRNTEPFLLQAYRRDMGDSYVMMKDVSAPIFVNGRHWGGVRLAYKV</sequence>
<name>A0ABS1DCY6_9PROT</name>
<comment type="caution">
    <text evidence="4">The sequence shown here is derived from an EMBL/GenBank/DDBJ whole genome shotgun (WGS) entry which is preliminary data.</text>
</comment>
<dbReference type="SMART" id="SM00283">
    <property type="entry name" value="MA"/>
    <property type="match status" value="1"/>
</dbReference>
<proteinExistence type="predicted"/>